<reference evidence="2" key="2">
    <citation type="submission" date="2021-04" db="EMBL/GenBank/DDBJ databases">
        <authorList>
            <person name="Dong X."/>
        </authorList>
    </citation>
    <scope>NUCLEOTIDE SEQUENCE</scope>
    <source>
        <strain evidence="2">LLY</strain>
    </source>
</reference>
<dbReference type="RefSeq" id="WP_250866941.1">
    <property type="nucleotide sequence ID" value="NZ_JAGSOI010000002.1"/>
</dbReference>
<comment type="caution">
    <text evidence="2">The sequence shown here is derived from an EMBL/GenBank/DDBJ whole genome shotgun (WGS) entry which is preliminary data.</text>
</comment>
<sequence length="84" mass="8930">MVSIKHLGIVAILLVGLALSGCVGEPADNATEEETATTVADEILAEEGVELTDSEIADLESDLEEFEALISEIEEDTELIVEEV</sequence>
<keyword evidence="3" id="KW-1185">Reference proteome</keyword>
<keyword evidence="1" id="KW-0175">Coiled coil</keyword>
<evidence type="ECO:0000256" key="1">
    <source>
        <dbReference type="SAM" id="Coils"/>
    </source>
</evidence>
<evidence type="ECO:0000313" key="2">
    <source>
        <dbReference type="EMBL" id="MCM1985563.1"/>
    </source>
</evidence>
<protein>
    <submittedName>
        <fullName evidence="2">Uncharacterized protein</fullName>
    </submittedName>
</protein>
<feature type="coiled-coil region" evidence="1">
    <location>
        <begin position="49"/>
        <end position="83"/>
    </location>
</feature>
<proteinExistence type="predicted"/>
<evidence type="ECO:0000313" key="3">
    <source>
        <dbReference type="Proteomes" id="UP001056766"/>
    </source>
</evidence>
<dbReference type="EMBL" id="JAGSOI010000002">
    <property type="protein sequence ID" value="MCM1985563.1"/>
    <property type="molecule type" value="Genomic_DNA"/>
</dbReference>
<dbReference type="AlphaFoldDB" id="A0A9E4ZBY8"/>
<dbReference type="PROSITE" id="PS51257">
    <property type="entry name" value="PROKAR_LIPOPROTEIN"/>
    <property type="match status" value="1"/>
</dbReference>
<organism evidence="2 3">
    <name type="scientific">Methanococcoides seepicolus</name>
    <dbReference type="NCBI Taxonomy" id="2828780"/>
    <lineage>
        <taxon>Archaea</taxon>
        <taxon>Methanobacteriati</taxon>
        <taxon>Methanobacteriota</taxon>
        <taxon>Stenosarchaea group</taxon>
        <taxon>Methanomicrobia</taxon>
        <taxon>Methanosarcinales</taxon>
        <taxon>Methanosarcinaceae</taxon>
        <taxon>Methanococcoides</taxon>
    </lineage>
</organism>
<dbReference type="Proteomes" id="UP001056766">
    <property type="component" value="Unassembled WGS sequence"/>
</dbReference>
<accession>A0A9E4ZBY8</accession>
<gene>
    <name evidence="2" type="ORF">KDK67_00785</name>
</gene>
<name>A0A9E4ZBY8_9EURY</name>
<reference evidence="2" key="1">
    <citation type="journal article" date="2021" name="mSystems">
        <title>Bacteria and Archaea Synergistically Convert Glycine Betaine to Biogenic Methane in the Formosa Cold Seep of the South China Sea.</title>
        <authorList>
            <person name="Li L."/>
            <person name="Zhang W."/>
            <person name="Zhang S."/>
            <person name="Song L."/>
            <person name="Sun Q."/>
            <person name="Zhang H."/>
            <person name="Xiang H."/>
            <person name="Dong X."/>
        </authorList>
    </citation>
    <scope>NUCLEOTIDE SEQUENCE</scope>
    <source>
        <strain evidence="2">LLY</strain>
    </source>
</reference>